<evidence type="ECO:0000256" key="5">
    <source>
        <dbReference type="ARBA" id="ARBA00022989"/>
    </source>
</evidence>
<dbReference type="Gene3D" id="1.20.1250.20">
    <property type="entry name" value="MFS general substrate transporter like domains"/>
    <property type="match status" value="2"/>
</dbReference>
<comment type="caution">
    <text evidence="9">The sequence shown here is derived from an EMBL/GenBank/DDBJ whole genome shotgun (WGS) entry which is preliminary data.</text>
</comment>
<dbReference type="PANTHER" id="PTHR23514:SF3">
    <property type="entry name" value="BYPASS OF STOP CODON PROTEIN 6"/>
    <property type="match status" value="1"/>
</dbReference>
<evidence type="ECO:0000256" key="4">
    <source>
        <dbReference type="ARBA" id="ARBA00022692"/>
    </source>
</evidence>
<feature type="transmembrane region" description="Helical" evidence="7">
    <location>
        <begin position="90"/>
        <end position="114"/>
    </location>
</feature>
<dbReference type="PROSITE" id="PS50850">
    <property type="entry name" value="MFS"/>
    <property type="match status" value="1"/>
</dbReference>
<dbReference type="GO" id="GO:0012505">
    <property type="term" value="C:endomembrane system"/>
    <property type="evidence" value="ECO:0007669"/>
    <property type="project" value="UniProtKB-SubCell"/>
</dbReference>
<dbReference type="RefSeq" id="WP_109868752.1">
    <property type="nucleotide sequence ID" value="NZ_QGNA01000001.1"/>
</dbReference>
<dbReference type="EMBL" id="QGNA01000001">
    <property type="protein sequence ID" value="PWS38131.1"/>
    <property type="molecule type" value="Genomic_DNA"/>
</dbReference>
<evidence type="ECO:0000256" key="3">
    <source>
        <dbReference type="ARBA" id="ARBA00022448"/>
    </source>
</evidence>
<feature type="transmembrane region" description="Helical" evidence="7">
    <location>
        <begin position="277"/>
        <end position="298"/>
    </location>
</feature>
<feature type="transmembrane region" description="Helical" evidence="7">
    <location>
        <begin position="60"/>
        <end position="84"/>
    </location>
</feature>
<proteinExistence type="inferred from homology"/>
<feature type="domain" description="Major facilitator superfamily (MFS) profile" evidence="8">
    <location>
        <begin position="3"/>
        <end position="374"/>
    </location>
</feature>
<dbReference type="InterPro" id="IPR051788">
    <property type="entry name" value="MFS_Transporter"/>
</dbReference>
<dbReference type="PANTHER" id="PTHR23514">
    <property type="entry name" value="BYPASS OF STOP CODON PROTEIN 6"/>
    <property type="match status" value="1"/>
</dbReference>
<comment type="subcellular location">
    <subcellularLocation>
        <location evidence="1">Endomembrane system</location>
        <topology evidence="1">Multi-pass membrane protein</topology>
    </subcellularLocation>
</comment>
<dbReference type="InterPro" id="IPR011701">
    <property type="entry name" value="MFS"/>
</dbReference>
<sequence length="378" mass="37505">MPLLALAYLAFIGLGLPDPLPGALWPEVAPAYGLPNAGLGLLLAGLSVGYILAGLLAGRIIAALGIGGVLAASVGATALAAFGQALAPPFGLFVTLAVLAGAGGGAVDAALNAWSARHLAPRHLNWLHACWGIGATLGPAAAAALLAAGAGWQAVYATAGALLAALAGGFVLTRRRWDDTPPPEAPPRHGTIAALRSPVARLQMAVFFVYTGLEAGAGQWAATILTARGATPAEGAAAATLFFAALAGARIGMGFVVDRIGPDRLLRLAVPPTAVAALLLAFGGADLLALVLLATLLAPVYPTVMARTPARLGPLATHAFGLQVAAAMAGVAVLPGLMGLAADAFGAAAVPWLLVGLSVLLAWLVLRLPEPRAASATG</sequence>
<dbReference type="AlphaFoldDB" id="A0A317FGE3"/>
<evidence type="ECO:0000313" key="10">
    <source>
        <dbReference type="Proteomes" id="UP000245765"/>
    </source>
</evidence>
<keyword evidence="4 7" id="KW-0812">Transmembrane</keyword>
<dbReference type="InterPro" id="IPR036259">
    <property type="entry name" value="MFS_trans_sf"/>
</dbReference>
<dbReference type="GO" id="GO:0022857">
    <property type="term" value="F:transmembrane transporter activity"/>
    <property type="evidence" value="ECO:0007669"/>
    <property type="project" value="InterPro"/>
</dbReference>
<dbReference type="GO" id="GO:0016020">
    <property type="term" value="C:membrane"/>
    <property type="evidence" value="ECO:0007669"/>
    <property type="project" value="TreeGrafter"/>
</dbReference>
<dbReference type="Proteomes" id="UP000245765">
    <property type="component" value="Unassembled WGS sequence"/>
</dbReference>
<dbReference type="SUPFAM" id="SSF103473">
    <property type="entry name" value="MFS general substrate transporter"/>
    <property type="match status" value="1"/>
</dbReference>
<evidence type="ECO:0000256" key="1">
    <source>
        <dbReference type="ARBA" id="ARBA00004127"/>
    </source>
</evidence>
<keyword evidence="10" id="KW-1185">Reference proteome</keyword>
<evidence type="ECO:0000259" key="8">
    <source>
        <dbReference type="PROSITE" id="PS50850"/>
    </source>
</evidence>
<keyword evidence="6 7" id="KW-0472">Membrane</keyword>
<dbReference type="OrthoDB" id="9795150at2"/>
<accession>A0A317FGE3</accession>
<comment type="similarity">
    <text evidence="2">Belongs to the major facilitator superfamily.</text>
</comment>
<reference evidence="10" key="1">
    <citation type="submission" date="2018-05" db="EMBL/GenBank/DDBJ databases">
        <authorList>
            <person name="Du Z."/>
            <person name="Wang X."/>
        </authorList>
    </citation>
    <scope>NUCLEOTIDE SEQUENCE [LARGE SCALE GENOMIC DNA]</scope>
    <source>
        <strain evidence="10">CQN31</strain>
    </source>
</reference>
<keyword evidence="3" id="KW-0813">Transport</keyword>
<evidence type="ECO:0000313" key="9">
    <source>
        <dbReference type="EMBL" id="PWS38131.1"/>
    </source>
</evidence>
<organism evidence="9 10">
    <name type="scientific">Falsiroseomonas bella</name>
    <dbReference type="NCBI Taxonomy" id="2184016"/>
    <lineage>
        <taxon>Bacteria</taxon>
        <taxon>Pseudomonadati</taxon>
        <taxon>Pseudomonadota</taxon>
        <taxon>Alphaproteobacteria</taxon>
        <taxon>Acetobacterales</taxon>
        <taxon>Roseomonadaceae</taxon>
        <taxon>Falsiroseomonas</taxon>
    </lineage>
</organism>
<evidence type="ECO:0000256" key="2">
    <source>
        <dbReference type="ARBA" id="ARBA00008335"/>
    </source>
</evidence>
<feature type="transmembrane region" description="Helical" evidence="7">
    <location>
        <begin position="319"/>
        <end position="338"/>
    </location>
</feature>
<dbReference type="InterPro" id="IPR020846">
    <property type="entry name" value="MFS_dom"/>
</dbReference>
<evidence type="ECO:0000256" key="7">
    <source>
        <dbReference type="SAM" id="Phobius"/>
    </source>
</evidence>
<feature type="transmembrane region" description="Helical" evidence="7">
    <location>
        <begin position="236"/>
        <end position="257"/>
    </location>
</feature>
<feature type="transmembrane region" description="Helical" evidence="7">
    <location>
        <begin position="33"/>
        <end position="53"/>
    </location>
</feature>
<evidence type="ECO:0000256" key="6">
    <source>
        <dbReference type="ARBA" id="ARBA00023136"/>
    </source>
</evidence>
<name>A0A317FGE3_9PROT</name>
<keyword evidence="5 7" id="KW-1133">Transmembrane helix</keyword>
<protein>
    <submittedName>
        <fullName evidence="9">MFS transporter</fullName>
    </submittedName>
</protein>
<feature type="transmembrane region" description="Helical" evidence="7">
    <location>
        <begin position="154"/>
        <end position="172"/>
    </location>
</feature>
<gene>
    <name evidence="9" type="ORF">DFH01_02180</name>
</gene>
<feature type="transmembrane region" description="Helical" evidence="7">
    <location>
        <begin position="126"/>
        <end position="148"/>
    </location>
</feature>
<feature type="transmembrane region" description="Helical" evidence="7">
    <location>
        <begin position="344"/>
        <end position="366"/>
    </location>
</feature>
<dbReference type="Pfam" id="PF07690">
    <property type="entry name" value="MFS_1"/>
    <property type="match status" value="1"/>
</dbReference>